<comment type="caution">
    <text evidence="3">The sequence shown here is derived from an EMBL/GenBank/DDBJ whole genome shotgun (WGS) entry which is preliminary data.</text>
</comment>
<dbReference type="SUPFAM" id="SSF53474">
    <property type="entry name" value="alpha/beta-Hydrolases"/>
    <property type="match status" value="1"/>
</dbReference>
<evidence type="ECO:0000259" key="2">
    <source>
        <dbReference type="Pfam" id="PF00326"/>
    </source>
</evidence>
<feature type="domain" description="Peptidase S9 prolyl oligopeptidase catalytic" evidence="2">
    <location>
        <begin position="74"/>
        <end position="145"/>
    </location>
</feature>
<name>A0ABU0FUR5_9BACI</name>
<dbReference type="EMBL" id="JAUSUN010000008">
    <property type="protein sequence ID" value="MDQ0413653.1"/>
    <property type="molecule type" value="Genomic_DNA"/>
</dbReference>
<feature type="region of interest" description="Disordered" evidence="1">
    <location>
        <begin position="1"/>
        <end position="28"/>
    </location>
</feature>
<dbReference type="InterPro" id="IPR001375">
    <property type="entry name" value="Peptidase_S9_cat"/>
</dbReference>
<evidence type="ECO:0000313" key="3">
    <source>
        <dbReference type="EMBL" id="MDQ0413653.1"/>
    </source>
</evidence>
<evidence type="ECO:0000313" key="4">
    <source>
        <dbReference type="Proteomes" id="UP001242313"/>
    </source>
</evidence>
<dbReference type="Gene3D" id="3.40.50.1820">
    <property type="entry name" value="alpha/beta hydrolase"/>
    <property type="match status" value="1"/>
</dbReference>
<dbReference type="Proteomes" id="UP001242313">
    <property type="component" value="Unassembled WGS sequence"/>
</dbReference>
<organism evidence="3 4">
    <name type="scientific">Mesobacillus stamsii</name>
    <dbReference type="NCBI Taxonomy" id="225347"/>
    <lineage>
        <taxon>Bacteria</taxon>
        <taxon>Bacillati</taxon>
        <taxon>Bacillota</taxon>
        <taxon>Bacilli</taxon>
        <taxon>Bacillales</taxon>
        <taxon>Bacillaceae</taxon>
        <taxon>Mesobacillus</taxon>
    </lineage>
</organism>
<feature type="non-terminal residue" evidence="3">
    <location>
        <position position="1"/>
    </location>
</feature>
<evidence type="ECO:0000256" key="1">
    <source>
        <dbReference type="SAM" id="MobiDB-lite"/>
    </source>
</evidence>
<proteinExistence type="predicted"/>
<reference evidence="3 4" key="1">
    <citation type="submission" date="2023-07" db="EMBL/GenBank/DDBJ databases">
        <title>Genomic Encyclopedia of Type Strains, Phase IV (KMG-IV): sequencing the most valuable type-strain genomes for metagenomic binning, comparative biology and taxonomic classification.</title>
        <authorList>
            <person name="Goeker M."/>
        </authorList>
    </citation>
    <scope>NUCLEOTIDE SEQUENCE [LARGE SCALE GENOMIC DNA]</scope>
    <source>
        <strain evidence="3 4">DSM 19598</strain>
    </source>
</reference>
<accession>A0ABU0FUR5</accession>
<dbReference type="RefSeq" id="WP_307191737.1">
    <property type="nucleotide sequence ID" value="NZ_JAUSUN010000008.1"/>
</dbReference>
<dbReference type="InterPro" id="IPR029058">
    <property type="entry name" value="AB_hydrolase_fold"/>
</dbReference>
<protein>
    <submittedName>
        <fullName evidence="3">Fermentation-respiration switch protein FrsA (DUF1100 family)</fullName>
    </submittedName>
</protein>
<gene>
    <name evidence="3" type="ORF">J2S25_001857</name>
</gene>
<keyword evidence="4" id="KW-1185">Reference proteome</keyword>
<sequence>GQFLLARKSNDKSRSPHFKPPVRVVSGGSSSLGNPAYERFALWQLNEMEKQNVTLHLSKKEISELLQQLKQYDLSQQPEKLNRRPLLFWHGKMDQVVPYESAYHFYQQNRKNYEGSAEKFEFITDEHAGHNVTNAGVEASAEWFAKHL</sequence>
<dbReference type="Pfam" id="PF00326">
    <property type="entry name" value="Peptidase_S9"/>
    <property type="match status" value="1"/>
</dbReference>